<evidence type="ECO:0000313" key="2">
    <source>
        <dbReference type="Proteomes" id="UP001595615"/>
    </source>
</evidence>
<comment type="caution">
    <text evidence="1">The sequence shown here is derived from an EMBL/GenBank/DDBJ whole genome shotgun (WGS) entry which is preliminary data.</text>
</comment>
<organism evidence="1 2">
    <name type="scientific">Sphingoaurantiacus capsulatus</name>
    <dbReference type="NCBI Taxonomy" id="1771310"/>
    <lineage>
        <taxon>Bacteria</taxon>
        <taxon>Pseudomonadati</taxon>
        <taxon>Pseudomonadota</taxon>
        <taxon>Alphaproteobacteria</taxon>
        <taxon>Sphingomonadales</taxon>
        <taxon>Sphingosinicellaceae</taxon>
        <taxon>Sphingoaurantiacus</taxon>
    </lineage>
</organism>
<proteinExistence type="predicted"/>
<gene>
    <name evidence="1" type="ORF">ACFOMD_11220</name>
</gene>
<keyword evidence="2" id="KW-1185">Reference proteome</keyword>
<protein>
    <recommendedName>
        <fullName evidence="3">Lipoprotein</fullName>
    </recommendedName>
</protein>
<evidence type="ECO:0000313" key="1">
    <source>
        <dbReference type="EMBL" id="MFC3713147.1"/>
    </source>
</evidence>
<accession>A0ABV7XD26</accession>
<evidence type="ECO:0008006" key="3">
    <source>
        <dbReference type="Google" id="ProtNLM"/>
    </source>
</evidence>
<sequence>MRGLLKGLLTCLSLALGGLLLLGLLLNFACVSRDEVSHLTSPDGAVEATLIETNGGATTSFGYEVRLRRADSWFGSSTQVAYFYGAVRSECAYGVNMRWTGPTTLQLEYLRAYSADVDDKSRVGGKRITIAARSGVADPSAACGGMEYNRLGRPYG</sequence>
<dbReference type="RefSeq" id="WP_380861357.1">
    <property type="nucleotide sequence ID" value="NZ_JBHRXV010000010.1"/>
</dbReference>
<reference evidence="2" key="1">
    <citation type="journal article" date="2019" name="Int. J. Syst. Evol. Microbiol.">
        <title>The Global Catalogue of Microorganisms (GCM) 10K type strain sequencing project: providing services to taxonomists for standard genome sequencing and annotation.</title>
        <authorList>
            <consortium name="The Broad Institute Genomics Platform"/>
            <consortium name="The Broad Institute Genome Sequencing Center for Infectious Disease"/>
            <person name="Wu L."/>
            <person name="Ma J."/>
        </authorList>
    </citation>
    <scope>NUCLEOTIDE SEQUENCE [LARGE SCALE GENOMIC DNA]</scope>
    <source>
        <strain evidence="2">KCTC 42644</strain>
    </source>
</reference>
<dbReference type="Proteomes" id="UP001595615">
    <property type="component" value="Unassembled WGS sequence"/>
</dbReference>
<dbReference type="EMBL" id="JBHRXV010000010">
    <property type="protein sequence ID" value="MFC3713147.1"/>
    <property type="molecule type" value="Genomic_DNA"/>
</dbReference>
<name>A0ABV7XD26_9SPHN</name>